<comment type="subcellular location">
    <subcellularLocation>
        <location evidence="1">Mitochondrion</location>
    </subcellularLocation>
</comment>
<gene>
    <name evidence="9" type="ORF">NKR23_g7365</name>
</gene>
<dbReference type="InterPro" id="IPR019368">
    <property type="entry name" value="Ribosomal_mS29"/>
</dbReference>
<sequence>MAASNCWRCLLRPSAAAPAPTLAVPVRLPTAGVAAAFTTSAQVQAVPQTKGTSRSEQAKRAHKMKLGKFKKKARPQQTGRPPLPGERKAWRKRIMLSNNNALPVAGLQKLSGDNMTDQESVGRVFAVPDAVVDQLRSSEAFKITQTWGLFRSPHVLIRSETVDLVKKMQAAAADKKTLKLVLNGERITGKSMLLLQAMANAFLNEWIVVNIPEAQELTTACTEYAPISDTEPVQWMQPNYALRMINAIHKANEPVLRKLKTVHAWDNLLTPVPQGASLADLSGSAREADSAWAIFTALWTELTVAGHGRPPLLFTLDGLAHIMKTSDYRNPAFELIHSHDLYIVRTFVDLLSGATPLPNGGAVLAATSRSNSPRSPSMELALAARAAERDGRAPPQREPYLKTYDGRVDEALRGVEVLDVKGLSKTEARALMEYWAASGLLRATVNEHTVSEKWVMGGNGVVGEIERAALLNLRL</sequence>
<organism evidence="9 10">
    <name type="scientific">Pleurostoma richardsiae</name>
    <dbReference type="NCBI Taxonomy" id="41990"/>
    <lineage>
        <taxon>Eukaryota</taxon>
        <taxon>Fungi</taxon>
        <taxon>Dikarya</taxon>
        <taxon>Ascomycota</taxon>
        <taxon>Pezizomycotina</taxon>
        <taxon>Sordariomycetes</taxon>
        <taxon>Sordariomycetidae</taxon>
        <taxon>Calosphaeriales</taxon>
        <taxon>Pleurostomataceae</taxon>
        <taxon>Pleurostoma</taxon>
    </lineage>
</organism>
<proteinExistence type="inferred from homology"/>
<dbReference type="AlphaFoldDB" id="A0AA38RLE7"/>
<evidence type="ECO:0000256" key="5">
    <source>
        <dbReference type="ARBA" id="ARBA00023128"/>
    </source>
</evidence>
<dbReference type="GO" id="GO:0032543">
    <property type="term" value="P:mitochondrial translation"/>
    <property type="evidence" value="ECO:0007669"/>
    <property type="project" value="InterPro"/>
</dbReference>
<evidence type="ECO:0000256" key="4">
    <source>
        <dbReference type="ARBA" id="ARBA00022980"/>
    </source>
</evidence>
<evidence type="ECO:0000256" key="6">
    <source>
        <dbReference type="ARBA" id="ARBA00023274"/>
    </source>
</evidence>
<evidence type="ECO:0000313" key="10">
    <source>
        <dbReference type="Proteomes" id="UP001174694"/>
    </source>
</evidence>
<comment type="caution">
    <text evidence="9">The sequence shown here is derived from an EMBL/GenBank/DDBJ whole genome shotgun (WGS) entry which is preliminary data.</text>
</comment>
<accession>A0AA38RLE7</accession>
<name>A0AA38RLE7_9PEZI</name>
<dbReference type="PIRSF" id="PIRSF036996">
    <property type="entry name" value="RSM23"/>
    <property type="match status" value="1"/>
</dbReference>
<evidence type="ECO:0000256" key="8">
    <source>
        <dbReference type="SAM" id="MobiDB-lite"/>
    </source>
</evidence>
<dbReference type="PANTHER" id="PTHR12810:SF0">
    <property type="entry name" value="SMALL RIBOSOMAL SUBUNIT PROTEIN MS29"/>
    <property type="match status" value="1"/>
</dbReference>
<dbReference type="Proteomes" id="UP001174694">
    <property type="component" value="Unassembled WGS sequence"/>
</dbReference>
<dbReference type="GO" id="GO:0003735">
    <property type="term" value="F:structural constituent of ribosome"/>
    <property type="evidence" value="ECO:0007669"/>
    <property type="project" value="TreeGrafter"/>
</dbReference>
<dbReference type="EMBL" id="JANBVO010000023">
    <property type="protein sequence ID" value="KAJ9142114.1"/>
    <property type="molecule type" value="Genomic_DNA"/>
</dbReference>
<evidence type="ECO:0000256" key="2">
    <source>
        <dbReference type="ARBA" id="ARBA00009863"/>
    </source>
</evidence>
<keyword evidence="3" id="KW-0809">Transit peptide</keyword>
<keyword evidence="10" id="KW-1185">Reference proteome</keyword>
<dbReference type="Pfam" id="PF10236">
    <property type="entry name" value="DAP3"/>
    <property type="match status" value="1"/>
</dbReference>
<keyword evidence="4" id="KW-0689">Ribosomal protein</keyword>
<dbReference type="GO" id="GO:0005763">
    <property type="term" value="C:mitochondrial small ribosomal subunit"/>
    <property type="evidence" value="ECO:0007669"/>
    <property type="project" value="InterPro"/>
</dbReference>
<dbReference type="InterPro" id="IPR017082">
    <property type="entry name" value="Ribosomal_mS29_fun"/>
</dbReference>
<evidence type="ECO:0000313" key="9">
    <source>
        <dbReference type="EMBL" id="KAJ9142114.1"/>
    </source>
</evidence>
<evidence type="ECO:0000256" key="1">
    <source>
        <dbReference type="ARBA" id="ARBA00004173"/>
    </source>
</evidence>
<feature type="region of interest" description="Disordered" evidence="8">
    <location>
        <begin position="47"/>
        <end position="88"/>
    </location>
</feature>
<feature type="compositionally biased region" description="Basic residues" evidence="8">
    <location>
        <begin position="60"/>
        <end position="74"/>
    </location>
</feature>
<dbReference type="PANTHER" id="PTHR12810">
    <property type="entry name" value="MITOCHONDRIAL 28S RIBOSOMAL PROTEIN S29"/>
    <property type="match status" value="1"/>
</dbReference>
<protein>
    <recommendedName>
        <fullName evidence="7">Small ribosomal subunit protein mS29</fullName>
    </recommendedName>
</protein>
<comment type="similarity">
    <text evidence="2">Belongs to the mitochondrion-specific ribosomal protein mS29 family.</text>
</comment>
<evidence type="ECO:0000256" key="7">
    <source>
        <dbReference type="ARBA" id="ARBA00035140"/>
    </source>
</evidence>
<keyword evidence="5" id="KW-0496">Mitochondrion</keyword>
<keyword evidence="6" id="KW-0687">Ribonucleoprotein</keyword>
<reference evidence="9" key="1">
    <citation type="submission" date="2022-07" db="EMBL/GenBank/DDBJ databases">
        <title>Fungi with potential for degradation of polypropylene.</title>
        <authorList>
            <person name="Gostincar C."/>
        </authorList>
    </citation>
    <scope>NUCLEOTIDE SEQUENCE</scope>
    <source>
        <strain evidence="9">EXF-13308</strain>
    </source>
</reference>
<evidence type="ECO:0000256" key="3">
    <source>
        <dbReference type="ARBA" id="ARBA00022946"/>
    </source>
</evidence>